<feature type="domain" description="Glycosyltransferase subfamily 4-like N-terminal" evidence="3">
    <location>
        <begin position="48"/>
        <end position="196"/>
    </location>
</feature>
<dbReference type="InterPro" id="IPR001296">
    <property type="entry name" value="Glyco_trans_1"/>
</dbReference>
<evidence type="ECO:0000256" key="1">
    <source>
        <dbReference type="SAM" id="MobiDB-lite"/>
    </source>
</evidence>
<dbReference type="Pfam" id="PF13439">
    <property type="entry name" value="Glyco_transf_4"/>
    <property type="match status" value="1"/>
</dbReference>
<dbReference type="SUPFAM" id="SSF53756">
    <property type="entry name" value="UDP-Glycosyltransferase/glycogen phosphorylase"/>
    <property type="match status" value="1"/>
</dbReference>
<proteinExistence type="predicted"/>
<dbReference type="CDD" id="cd03801">
    <property type="entry name" value="GT4_PimA-like"/>
    <property type="match status" value="1"/>
</dbReference>
<dbReference type="InterPro" id="IPR028098">
    <property type="entry name" value="Glyco_trans_4-like_N"/>
</dbReference>
<evidence type="ECO:0000313" key="4">
    <source>
        <dbReference type="EMBL" id="GJD89785.1"/>
    </source>
</evidence>
<dbReference type="Pfam" id="PF00534">
    <property type="entry name" value="Glycos_transf_1"/>
    <property type="match status" value="1"/>
</dbReference>
<evidence type="ECO:0000313" key="5">
    <source>
        <dbReference type="Proteomes" id="UP001055247"/>
    </source>
</evidence>
<feature type="region of interest" description="Disordered" evidence="1">
    <location>
        <begin position="1"/>
        <end position="27"/>
    </location>
</feature>
<protein>
    <submittedName>
        <fullName evidence="4">D-inositol-3-phosphate glycosyltransferase</fullName>
    </submittedName>
</protein>
<dbReference type="Gene3D" id="3.40.50.2000">
    <property type="entry name" value="Glycogen Phosphorylase B"/>
    <property type="match status" value="2"/>
</dbReference>
<dbReference type="GO" id="GO:0016757">
    <property type="term" value="F:glycosyltransferase activity"/>
    <property type="evidence" value="ECO:0007669"/>
    <property type="project" value="InterPro"/>
</dbReference>
<reference evidence="4" key="2">
    <citation type="submission" date="2021-08" db="EMBL/GenBank/DDBJ databases">
        <authorList>
            <person name="Tani A."/>
            <person name="Ola A."/>
            <person name="Ogura Y."/>
            <person name="Katsura K."/>
            <person name="Hayashi T."/>
        </authorList>
    </citation>
    <scope>NUCLEOTIDE SEQUENCE</scope>
    <source>
        <strain evidence="4">DSM 16372</strain>
    </source>
</reference>
<accession>A0AAV4ZP27</accession>
<dbReference type="AlphaFoldDB" id="A0AAV4ZP27"/>
<dbReference type="Proteomes" id="UP001055247">
    <property type="component" value="Unassembled WGS sequence"/>
</dbReference>
<sequence>MRDAADDTRPPDTRHPGAPAAGRAERFRGAPAPGPHVLLIQPQAENAGAQAIARMLATALAERGYRTGQLFFYRKTGAFDAEPGVAFCAAGRPRTPLAFARFFLDLVRRIRRARPDAVLCFQHYGNIVGAAAARLAGVPVVIANQNSARDTTPPRARAVDRWLGARGLYGRIVVNSHDSAGDLADYPERYRARVVHIDHGFVGRDSALSQAEARARLGLALPPGGRLLGCVARLHPLKNLAAAVRLLPHDPARHLALAGQGAERDALAGLAEELGCGARLHLVGELPPERVGDFLRALDVFVFPSRAETFGLAAVEAAQAGVPVVANALPVLREVLATRDGPCALFADAEDDAALAQAVRRLERDPELAARLVRSGRGLAGRFPVDAMAEAYDALLRERIAAARRV</sequence>
<evidence type="ECO:0000259" key="2">
    <source>
        <dbReference type="Pfam" id="PF00534"/>
    </source>
</evidence>
<reference evidence="4" key="1">
    <citation type="journal article" date="2016" name="Front. Microbiol.">
        <title>Genome Sequence of the Piezophilic, Mesophilic Sulfate-Reducing Bacterium Desulfovibrio indicus J2T.</title>
        <authorList>
            <person name="Cao J."/>
            <person name="Maignien L."/>
            <person name="Shao Z."/>
            <person name="Alain K."/>
            <person name="Jebbar M."/>
        </authorList>
    </citation>
    <scope>NUCLEOTIDE SEQUENCE</scope>
    <source>
        <strain evidence="4">DSM 16372</strain>
    </source>
</reference>
<dbReference type="EMBL" id="BPQO01000014">
    <property type="protein sequence ID" value="GJD89785.1"/>
    <property type="molecule type" value="Genomic_DNA"/>
</dbReference>
<dbReference type="PANTHER" id="PTHR12526:SF634">
    <property type="entry name" value="BLL3361 PROTEIN"/>
    <property type="match status" value="1"/>
</dbReference>
<dbReference type="PANTHER" id="PTHR12526">
    <property type="entry name" value="GLYCOSYLTRANSFERASE"/>
    <property type="match status" value="1"/>
</dbReference>
<organism evidence="4 5">
    <name type="scientific">Methylobacterium hispanicum</name>
    <dbReference type="NCBI Taxonomy" id="270350"/>
    <lineage>
        <taxon>Bacteria</taxon>
        <taxon>Pseudomonadati</taxon>
        <taxon>Pseudomonadota</taxon>
        <taxon>Alphaproteobacteria</taxon>
        <taxon>Hyphomicrobiales</taxon>
        <taxon>Methylobacteriaceae</taxon>
        <taxon>Methylobacterium</taxon>
    </lineage>
</organism>
<feature type="domain" description="Glycosyl transferase family 1" evidence="2">
    <location>
        <begin position="221"/>
        <end position="377"/>
    </location>
</feature>
<keyword evidence="5" id="KW-1185">Reference proteome</keyword>
<name>A0AAV4ZP27_9HYPH</name>
<comment type="caution">
    <text evidence="4">The sequence shown here is derived from an EMBL/GenBank/DDBJ whole genome shotgun (WGS) entry which is preliminary data.</text>
</comment>
<feature type="compositionally biased region" description="Basic and acidic residues" evidence="1">
    <location>
        <begin position="1"/>
        <end position="15"/>
    </location>
</feature>
<gene>
    <name evidence="4" type="primary">mshA_8</name>
    <name evidence="4" type="ORF">BHAOGJBA_3315</name>
</gene>
<evidence type="ECO:0000259" key="3">
    <source>
        <dbReference type="Pfam" id="PF13439"/>
    </source>
</evidence>